<evidence type="ECO:0000313" key="2">
    <source>
        <dbReference type="EMBL" id="SDO73664.1"/>
    </source>
</evidence>
<evidence type="ECO:0008006" key="4">
    <source>
        <dbReference type="Google" id="ProtNLM"/>
    </source>
</evidence>
<dbReference type="STRING" id="198616.SAMN05216193_11534"/>
<keyword evidence="1" id="KW-0472">Membrane</keyword>
<proteinExistence type="predicted"/>
<protein>
    <recommendedName>
        <fullName evidence="4">DUF2149 domain-containing protein</fullName>
    </recommendedName>
</protein>
<dbReference type="OrthoDB" id="199365at2"/>
<gene>
    <name evidence="2" type="ORF">SAMN05216193_11534</name>
</gene>
<sequence>MSLKLLEDAEADDPILSVVNLIDVFLVIIAALLLAVANNPLNPFSHDDVTVITNPGKPDMQIMVKEGQKLEHYKASGDIGQGEGAKAGVAYRLKDGSMVYVPE</sequence>
<accession>A0A1H0LZZ0</accession>
<keyword evidence="3" id="KW-1185">Reference proteome</keyword>
<dbReference type="Proteomes" id="UP000242957">
    <property type="component" value="Unassembled WGS sequence"/>
</dbReference>
<evidence type="ECO:0000313" key="3">
    <source>
        <dbReference type="Proteomes" id="UP000242957"/>
    </source>
</evidence>
<evidence type="ECO:0000256" key="1">
    <source>
        <dbReference type="SAM" id="Phobius"/>
    </source>
</evidence>
<dbReference type="AlphaFoldDB" id="A0A1H0LZZ0"/>
<keyword evidence="1" id="KW-0812">Transmembrane</keyword>
<feature type="transmembrane region" description="Helical" evidence="1">
    <location>
        <begin position="15"/>
        <end position="36"/>
    </location>
</feature>
<dbReference type="EMBL" id="FNIJ01000015">
    <property type="protein sequence ID" value="SDO73664.1"/>
    <property type="molecule type" value="Genomic_DNA"/>
</dbReference>
<organism evidence="2 3">
    <name type="scientific">Pseudomonas jinjuensis</name>
    <dbReference type="NCBI Taxonomy" id="198616"/>
    <lineage>
        <taxon>Bacteria</taxon>
        <taxon>Pseudomonadati</taxon>
        <taxon>Pseudomonadota</taxon>
        <taxon>Gammaproteobacteria</taxon>
        <taxon>Pseudomonadales</taxon>
        <taxon>Pseudomonadaceae</taxon>
        <taxon>Pseudomonas</taxon>
    </lineage>
</organism>
<reference evidence="3" key="1">
    <citation type="submission" date="2016-10" db="EMBL/GenBank/DDBJ databases">
        <authorList>
            <person name="Varghese N."/>
            <person name="Submissions S."/>
        </authorList>
    </citation>
    <scope>NUCLEOTIDE SEQUENCE [LARGE SCALE GENOMIC DNA]</scope>
    <source>
        <strain evidence="3">JCM 21621</strain>
    </source>
</reference>
<keyword evidence="1" id="KW-1133">Transmembrane helix</keyword>
<dbReference type="Pfam" id="PF09919">
    <property type="entry name" value="DUF2149"/>
    <property type="match status" value="1"/>
</dbReference>
<dbReference type="InterPro" id="IPR018676">
    <property type="entry name" value="DUF2149"/>
</dbReference>
<name>A0A1H0LZZ0_9PSED</name>